<feature type="transmembrane region" description="Helical" evidence="8">
    <location>
        <begin position="114"/>
        <end position="132"/>
    </location>
</feature>
<evidence type="ECO:0000313" key="10">
    <source>
        <dbReference type="Proteomes" id="UP000219439"/>
    </source>
</evidence>
<dbReference type="PANTHER" id="PTHR34979">
    <property type="entry name" value="INNER MEMBRANE PROTEIN YGAZ"/>
    <property type="match status" value="1"/>
</dbReference>
<dbReference type="InterPro" id="IPR011606">
    <property type="entry name" value="Brnchd-chn_aa_trnsp_permease"/>
</dbReference>
<feature type="transmembrane region" description="Helical" evidence="8">
    <location>
        <begin position="26"/>
        <end position="46"/>
    </location>
</feature>
<evidence type="ECO:0000256" key="8">
    <source>
        <dbReference type="SAM" id="Phobius"/>
    </source>
</evidence>
<feature type="transmembrane region" description="Helical" evidence="8">
    <location>
        <begin position="224"/>
        <end position="241"/>
    </location>
</feature>
<reference evidence="9 10" key="1">
    <citation type="submission" date="2017-09" db="EMBL/GenBank/DDBJ databases">
        <authorList>
            <person name="Ehlers B."/>
            <person name="Leendertz F.H."/>
        </authorList>
    </citation>
    <scope>NUCLEOTIDE SEQUENCE [LARGE SCALE GENOMIC DNA]</scope>
    <source>
        <strain evidence="9 10">DSM 18289</strain>
    </source>
</reference>
<dbReference type="EMBL" id="OBEL01000001">
    <property type="protein sequence ID" value="SNZ08251.1"/>
    <property type="molecule type" value="Genomic_DNA"/>
</dbReference>
<evidence type="ECO:0000256" key="4">
    <source>
        <dbReference type="ARBA" id="ARBA00022475"/>
    </source>
</evidence>
<evidence type="ECO:0000256" key="5">
    <source>
        <dbReference type="ARBA" id="ARBA00022692"/>
    </source>
</evidence>
<feature type="transmembrane region" description="Helical" evidence="8">
    <location>
        <begin position="52"/>
        <end position="72"/>
    </location>
</feature>
<comment type="subcellular location">
    <subcellularLocation>
        <location evidence="1">Cell membrane</location>
        <topology evidence="1">Multi-pass membrane protein</topology>
    </subcellularLocation>
</comment>
<evidence type="ECO:0000256" key="7">
    <source>
        <dbReference type="ARBA" id="ARBA00023136"/>
    </source>
</evidence>
<dbReference type="AlphaFoldDB" id="A0A285NKS3"/>
<feature type="transmembrane region" description="Helical" evidence="8">
    <location>
        <begin position="171"/>
        <end position="190"/>
    </location>
</feature>
<dbReference type="PANTHER" id="PTHR34979:SF1">
    <property type="entry name" value="INNER MEMBRANE PROTEIN YGAZ"/>
    <property type="match status" value="1"/>
</dbReference>
<keyword evidence="10" id="KW-1185">Reference proteome</keyword>
<keyword evidence="7 8" id="KW-0472">Membrane</keyword>
<keyword evidence="3" id="KW-0813">Transport</keyword>
<evidence type="ECO:0000313" key="9">
    <source>
        <dbReference type="EMBL" id="SNZ08251.1"/>
    </source>
</evidence>
<proteinExistence type="inferred from homology"/>
<accession>A0A285NKS3</accession>
<evidence type="ECO:0000256" key="6">
    <source>
        <dbReference type="ARBA" id="ARBA00022989"/>
    </source>
</evidence>
<feature type="transmembrane region" description="Helical" evidence="8">
    <location>
        <begin position="144"/>
        <end position="165"/>
    </location>
</feature>
<keyword evidence="5 8" id="KW-0812">Transmembrane</keyword>
<keyword evidence="4" id="KW-1003">Cell membrane</keyword>
<evidence type="ECO:0000256" key="2">
    <source>
        <dbReference type="ARBA" id="ARBA00010735"/>
    </source>
</evidence>
<organism evidence="9 10">
    <name type="scientific">Cohaesibacter gelatinilyticus</name>
    <dbReference type="NCBI Taxonomy" id="372072"/>
    <lineage>
        <taxon>Bacteria</taxon>
        <taxon>Pseudomonadati</taxon>
        <taxon>Pseudomonadota</taxon>
        <taxon>Alphaproteobacteria</taxon>
        <taxon>Hyphomicrobiales</taxon>
        <taxon>Cohaesibacteraceae</taxon>
    </lineage>
</organism>
<feature type="transmembrane region" description="Helical" evidence="8">
    <location>
        <begin position="79"/>
        <end position="102"/>
    </location>
</feature>
<dbReference type="Pfam" id="PF03591">
    <property type="entry name" value="AzlC"/>
    <property type="match status" value="1"/>
</dbReference>
<feature type="transmembrane region" description="Helical" evidence="8">
    <location>
        <begin position="202"/>
        <end position="218"/>
    </location>
</feature>
<evidence type="ECO:0000256" key="1">
    <source>
        <dbReference type="ARBA" id="ARBA00004651"/>
    </source>
</evidence>
<protein>
    <submittedName>
        <fullName evidence="9">Predicted branched-chain amino acid permease (Azaleucine resistance)</fullName>
    </submittedName>
</protein>
<dbReference type="Proteomes" id="UP000219439">
    <property type="component" value="Unassembled WGS sequence"/>
</dbReference>
<evidence type="ECO:0000256" key="3">
    <source>
        <dbReference type="ARBA" id="ARBA00022448"/>
    </source>
</evidence>
<sequence>MTISQSEVADERLSAFIWYRRGMRHLLTTPAIVLYLSFIGFGGFARESGVEIGHALAMTGLIWALPSQVVLIGGVVSGAGLAAIALAVTLASIRLMPMVVALVPELRDKDTPNWQLYVLSHVTAITGWVFAMQNVPKLPRYARVPFFAGFGLTLCFINIGVTAIGYSIAGIVPPLAAAALFFMTPLYFLLTLPSAARLLSDRLALVFGIILGPIFAIYVPGSDLVWTGLVGGLSAYAIGRYKRRVT</sequence>
<dbReference type="GO" id="GO:1903785">
    <property type="term" value="P:L-valine transmembrane transport"/>
    <property type="evidence" value="ECO:0007669"/>
    <property type="project" value="TreeGrafter"/>
</dbReference>
<gene>
    <name evidence="9" type="ORF">SAMN06265368_1529</name>
</gene>
<name>A0A285NKS3_9HYPH</name>
<dbReference type="GO" id="GO:0005886">
    <property type="term" value="C:plasma membrane"/>
    <property type="evidence" value="ECO:0007669"/>
    <property type="project" value="UniProtKB-SubCell"/>
</dbReference>
<keyword evidence="6 8" id="KW-1133">Transmembrane helix</keyword>
<dbReference type="RefSeq" id="WP_097152681.1">
    <property type="nucleotide sequence ID" value="NZ_OBEL01000001.1"/>
</dbReference>
<comment type="similarity">
    <text evidence="2">Belongs to the AzlC family.</text>
</comment>
<dbReference type="OrthoDB" id="7675159at2"/>